<dbReference type="STRING" id="50376.A0A517LJV7"/>
<dbReference type="AlphaFoldDB" id="A0A517LJV7"/>
<dbReference type="PROSITE" id="PS50097">
    <property type="entry name" value="BTB"/>
    <property type="match status" value="1"/>
</dbReference>
<dbReference type="SUPFAM" id="SSF54695">
    <property type="entry name" value="POZ domain"/>
    <property type="match status" value="1"/>
</dbReference>
<dbReference type="Pfam" id="PF00651">
    <property type="entry name" value="BTB"/>
    <property type="match status" value="1"/>
</dbReference>
<name>A0A517LJV7_9PEZI</name>
<protein>
    <recommendedName>
        <fullName evidence="2">BTB domain-containing protein</fullName>
    </recommendedName>
</protein>
<evidence type="ECO:0000256" key="1">
    <source>
        <dbReference type="SAM" id="MobiDB-lite"/>
    </source>
</evidence>
<feature type="domain" description="BTB" evidence="2">
    <location>
        <begin position="25"/>
        <end position="110"/>
    </location>
</feature>
<keyword evidence="4" id="KW-1185">Reference proteome</keyword>
<gene>
    <name evidence="3" type="ORF">FKW77_002473</name>
</gene>
<evidence type="ECO:0000259" key="2">
    <source>
        <dbReference type="PROSITE" id="PS50097"/>
    </source>
</evidence>
<dbReference type="PANTHER" id="PTHR47843">
    <property type="entry name" value="BTB DOMAIN-CONTAINING PROTEIN-RELATED"/>
    <property type="match status" value="1"/>
</dbReference>
<accession>A0A517LJV7</accession>
<dbReference type="Gene3D" id="3.30.710.10">
    <property type="entry name" value="Potassium Channel Kv1.1, Chain A"/>
    <property type="match status" value="1"/>
</dbReference>
<feature type="region of interest" description="Disordered" evidence="1">
    <location>
        <begin position="224"/>
        <end position="252"/>
    </location>
</feature>
<organism evidence="3 4">
    <name type="scientific">Venturia effusa</name>
    <dbReference type="NCBI Taxonomy" id="50376"/>
    <lineage>
        <taxon>Eukaryota</taxon>
        <taxon>Fungi</taxon>
        <taxon>Dikarya</taxon>
        <taxon>Ascomycota</taxon>
        <taxon>Pezizomycotina</taxon>
        <taxon>Dothideomycetes</taxon>
        <taxon>Pleosporomycetidae</taxon>
        <taxon>Venturiales</taxon>
        <taxon>Venturiaceae</taxon>
        <taxon>Venturia</taxon>
    </lineage>
</organism>
<dbReference type="EMBL" id="CP042198">
    <property type="protein sequence ID" value="QDS75897.1"/>
    <property type="molecule type" value="Genomic_DNA"/>
</dbReference>
<dbReference type="OrthoDB" id="1022638at2759"/>
<dbReference type="InterPro" id="IPR000210">
    <property type="entry name" value="BTB/POZ_dom"/>
</dbReference>
<sequence length="252" mass="28591">MTSHCSWSPAPSLVWEEDAKHDWTKTITVVVGGTALESPSQIGHNRANAIVKSYVVHETIIRAESPFFEAALSKEWKESQERVVKLPEQYPEAFDIYVRWIYSGKLLISRIDLTEISDFVILTSNLSRAYILGDVLQDTDFKDAIIDSYFDIKKSAKWIPTSGVKFIFDNTSKKSSLRRMLVDWVVTNLNLAQLCDERHATYTTVEFYQSVMLRVKDKENGNFDGVDEEVESGDNHEQGLQSSGAKTVDVID</sequence>
<proteinExistence type="predicted"/>
<dbReference type="CDD" id="cd18186">
    <property type="entry name" value="BTB_POZ_ZBTB_KLHL-like"/>
    <property type="match status" value="1"/>
</dbReference>
<dbReference type="PANTHER" id="PTHR47843:SF2">
    <property type="entry name" value="BTB DOMAIN-CONTAINING PROTEIN"/>
    <property type="match status" value="1"/>
</dbReference>
<reference evidence="3 4" key="1">
    <citation type="submission" date="2019-07" db="EMBL/GenBank/DDBJ databases">
        <title>Finished genome of Venturia effusa.</title>
        <authorList>
            <person name="Young C.A."/>
            <person name="Cox M.P."/>
            <person name="Ganley A.R.D."/>
            <person name="David W.J."/>
        </authorList>
    </citation>
    <scope>NUCLEOTIDE SEQUENCE [LARGE SCALE GENOMIC DNA]</scope>
    <source>
        <strain evidence="4">albino</strain>
    </source>
</reference>
<dbReference type="Proteomes" id="UP000316270">
    <property type="component" value="Chromosome 14"/>
</dbReference>
<evidence type="ECO:0000313" key="4">
    <source>
        <dbReference type="Proteomes" id="UP000316270"/>
    </source>
</evidence>
<dbReference type="InterPro" id="IPR011333">
    <property type="entry name" value="SKP1/BTB/POZ_sf"/>
</dbReference>
<evidence type="ECO:0000313" key="3">
    <source>
        <dbReference type="EMBL" id="QDS75897.1"/>
    </source>
</evidence>